<keyword evidence="2" id="KW-0238">DNA-binding</keyword>
<sequence length="853" mass="92302">MEALTAGVSSRETTFMVVSAPAGYGKTCLLADWARGLTDEGVAVAWCDLDVDDRDPMVFWNSVLGSLRFAATDNDAAEFAVRSLEPGVDPLGHSEFFSRLAHAFELFGDKVVLVFDDTHLLEGSPSENEFLRLLRLVPPSVYVVFATRTSLLEQRTRLTNRVHELTADSLSFTRAEADALFGDDLDVDKLESLFVASEGWPAALSLARLGVDRSPSTLDAVISLFDSDVLHQYLQREVYADLSASDRATMHTLAVCPLITADLANAMSDGLDSANALRRLARNNPMLRRVSTDRSGRTWYRVQPLFGAFLREKVVELSPHALPRMIDRAARWHMEHADALVALQLALDAGDGDLVDTVLRRSGTELIGDGHASAIVALAASSSGRCLGGPFASLMLAWAAIAVGEVERAEDVAARVRPTGLGVDDLFEWDWLLYVVQVRIATARGERIDGLSSGWADSTMLTLPGCLRAAVHLARGLAETRIGITARATEELETSRAIAENLGDLSSQVMSAVGLAATALDRCDMRATLQHAEAAIDNASRSTTQDQSESLAYAHLLAAWSSHELLDDCAASSHAASAVDFAARQPLVDVQTQTKHAFQSIGFNGLPDKRRAAQDFTTAWPPPYLRGAPASAVVTSLHFGIRMSLTLGELRWSERLLDRARHLIGEGPDWHVAYALLLHATGRHSSARGILTPVLHASQGPRVLVSEIVAWSLESVLEHESGNAFRSHAAMNHALELADATGALAEVARPGADSVRAILARGLHRFGAHDEVAQQLMAHGRDVEPPTQGSSALTPKERELLAELKSLRTVGEISDDMLLSINTVKTHMRGIYRKLGVTSRRSAIAEAERLGLV</sequence>
<evidence type="ECO:0000313" key="5">
    <source>
        <dbReference type="EMBL" id="MET4581694.1"/>
    </source>
</evidence>
<keyword evidence="3" id="KW-0804">Transcription</keyword>
<evidence type="ECO:0000256" key="1">
    <source>
        <dbReference type="ARBA" id="ARBA00023015"/>
    </source>
</evidence>
<dbReference type="SUPFAM" id="SSF52540">
    <property type="entry name" value="P-loop containing nucleoside triphosphate hydrolases"/>
    <property type="match status" value="1"/>
</dbReference>
<name>A0ABV2QKW8_9MICO</name>
<comment type="caution">
    <text evidence="5">The sequence shown here is derived from an EMBL/GenBank/DDBJ whole genome shotgun (WGS) entry which is preliminary data.</text>
</comment>
<gene>
    <name evidence="5" type="ORF">ABIE21_001184</name>
</gene>
<dbReference type="SMART" id="SM00421">
    <property type="entry name" value="HTH_LUXR"/>
    <property type="match status" value="1"/>
</dbReference>
<evidence type="ECO:0000313" key="6">
    <source>
        <dbReference type="Proteomes" id="UP001549257"/>
    </source>
</evidence>
<dbReference type="Pfam" id="PF00196">
    <property type="entry name" value="GerE"/>
    <property type="match status" value="1"/>
</dbReference>
<feature type="domain" description="HTH luxR-type" evidence="4">
    <location>
        <begin position="786"/>
        <end position="851"/>
    </location>
</feature>
<dbReference type="Gene3D" id="1.10.10.10">
    <property type="entry name" value="Winged helix-like DNA-binding domain superfamily/Winged helix DNA-binding domain"/>
    <property type="match status" value="1"/>
</dbReference>
<dbReference type="EMBL" id="JBEPSJ010000001">
    <property type="protein sequence ID" value="MET4581694.1"/>
    <property type="molecule type" value="Genomic_DNA"/>
</dbReference>
<dbReference type="InterPro" id="IPR000792">
    <property type="entry name" value="Tscrpt_reg_LuxR_C"/>
</dbReference>
<dbReference type="PROSITE" id="PS50043">
    <property type="entry name" value="HTH_LUXR_2"/>
    <property type="match status" value="1"/>
</dbReference>
<dbReference type="Gene3D" id="3.40.50.300">
    <property type="entry name" value="P-loop containing nucleotide triphosphate hydrolases"/>
    <property type="match status" value="1"/>
</dbReference>
<dbReference type="CDD" id="cd06170">
    <property type="entry name" value="LuxR_C_like"/>
    <property type="match status" value="1"/>
</dbReference>
<keyword evidence="1" id="KW-0805">Transcription regulation</keyword>
<dbReference type="PANTHER" id="PTHR44688:SF16">
    <property type="entry name" value="DNA-BINDING TRANSCRIPTIONAL ACTIVATOR DEVR_DOSR"/>
    <property type="match status" value="1"/>
</dbReference>
<dbReference type="InterPro" id="IPR027417">
    <property type="entry name" value="P-loop_NTPase"/>
</dbReference>
<organism evidence="5 6">
    <name type="scientific">Conyzicola nivalis</name>
    <dbReference type="NCBI Taxonomy" id="1477021"/>
    <lineage>
        <taxon>Bacteria</taxon>
        <taxon>Bacillati</taxon>
        <taxon>Actinomycetota</taxon>
        <taxon>Actinomycetes</taxon>
        <taxon>Micrococcales</taxon>
        <taxon>Microbacteriaceae</taxon>
        <taxon>Conyzicola</taxon>
    </lineage>
</organism>
<dbReference type="InterPro" id="IPR059106">
    <property type="entry name" value="WHD_MalT"/>
</dbReference>
<reference evidence="5 6" key="1">
    <citation type="submission" date="2024-06" db="EMBL/GenBank/DDBJ databases">
        <title>Sorghum-associated microbial communities from plants grown in Nebraska, USA.</title>
        <authorList>
            <person name="Schachtman D."/>
        </authorList>
    </citation>
    <scope>NUCLEOTIDE SEQUENCE [LARGE SCALE GENOMIC DNA]</scope>
    <source>
        <strain evidence="5 6">2857</strain>
    </source>
</reference>
<evidence type="ECO:0000256" key="3">
    <source>
        <dbReference type="ARBA" id="ARBA00023163"/>
    </source>
</evidence>
<dbReference type="Proteomes" id="UP001549257">
    <property type="component" value="Unassembled WGS sequence"/>
</dbReference>
<dbReference type="SUPFAM" id="SSF46894">
    <property type="entry name" value="C-terminal effector domain of the bipartite response regulators"/>
    <property type="match status" value="1"/>
</dbReference>
<evidence type="ECO:0000259" key="4">
    <source>
        <dbReference type="PROSITE" id="PS50043"/>
    </source>
</evidence>
<dbReference type="RefSeq" id="WP_354023858.1">
    <property type="nucleotide sequence ID" value="NZ_JBEPSJ010000001.1"/>
</dbReference>
<protein>
    <submittedName>
        <fullName evidence="5">LuxR family maltose regulon positive regulatory protein</fullName>
    </submittedName>
</protein>
<keyword evidence="6" id="KW-1185">Reference proteome</keyword>
<proteinExistence type="predicted"/>
<dbReference type="InterPro" id="IPR016032">
    <property type="entry name" value="Sig_transdc_resp-reg_C-effctor"/>
</dbReference>
<accession>A0ABV2QKW8</accession>
<evidence type="ECO:0000256" key="2">
    <source>
        <dbReference type="ARBA" id="ARBA00023125"/>
    </source>
</evidence>
<dbReference type="Pfam" id="PF25873">
    <property type="entry name" value="WHD_MalT"/>
    <property type="match status" value="1"/>
</dbReference>
<dbReference type="PANTHER" id="PTHR44688">
    <property type="entry name" value="DNA-BINDING TRANSCRIPTIONAL ACTIVATOR DEVR_DOSR"/>
    <property type="match status" value="1"/>
</dbReference>
<dbReference type="InterPro" id="IPR036388">
    <property type="entry name" value="WH-like_DNA-bd_sf"/>
</dbReference>